<feature type="domain" description="C2H2-type" evidence="6">
    <location>
        <begin position="6"/>
        <end position="35"/>
    </location>
</feature>
<dbReference type="AlphaFoldDB" id="A0A6J2K824"/>
<dbReference type="InterPro" id="IPR036236">
    <property type="entry name" value="Znf_C2H2_sf"/>
</dbReference>
<evidence type="ECO:0000313" key="8">
    <source>
        <dbReference type="RefSeq" id="XP_028038446.1"/>
    </source>
</evidence>
<protein>
    <submittedName>
        <fullName evidence="8">Gastrula zinc finger protein XlCGF17.1-like</fullName>
    </submittedName>
</protein>
<evidence type="ECO:0000256" key="4">
    <source>
        <dbReference type="ARBA" id="ARBA00022833"/>
    </source>
</evidence>
<feature type="domain" description="C2H2-type" evidence="6">
    <location>
        <begin position="151"/>
        <end position="178"/>
    </location>
</feature>
<dbReference type="SMART" id="SM00355">
    <property type="entry name" value="ZnF_C2H2"/>
    <property type="match status" value="9"/>
</dbReference>
<dbReference type="Gene3D" id="3.30.160.60">
    <property type="entry name" value="Classic Zinc Finger"/>
    <property type="match status" value="6"/>
</dbReference>
<dbReference type="GO" id="GO:0000981">
    <property type="term" value="F:DNA-binding transcription factor activity, RNA polymerase II-specific"/>
    <property type="evidence" value="ECO:0007669"/>
    <property type="project" value="TreeGrafter"/>
</dbReference>
<evidence type="ECO:0000256" key="5">
    <source>
        <dbReference type="PROSITE-ProRule" id="PRU00042"/>
    </source>
</evidence>
<feature type="domain" description="C2H2-type" evidence="6">
    <location>
        <begin position="68"/>
        <end position="91"/>
    </location>
</feature>
<keyword evidence="7" id="KW-1185">Reference proteome</keyword>
<dbReference type="Pfam" id="PF13894">
    <property type="entry name" value="zf-C2H2_4"/>
    <property type="match status" value="1"/>
</dbReference>
<keyword evidence="3 5" id="KW-0863">Zinc-finger</keyword>
<evidence type="ECO:0000313" key="7">
    <source>
        <dbReference type="Proteomes" id="UP000504629"/>
    </source>
</evidence>
<dbReference type="PROSITE" id="PS00028">
    <property type="entry name" value="ZINC_FINGER_C2H2_1"/>
    <property type="match status" value="8"/>
</dbReference>
<evidence type="ECO:0000256" key="2">
    <source>
        <dbReference type="ARBA" id="ARBA00022737"/>
    </source>
</evidence>
<dbReference type="RefSeq" id="XP_028038446.1">
    <property type="nucleotide sequence ID" value="XM_028182645.1"/>
</dbReference>
<feature type="domain" description="C2H2-type" evidence="6">
    <location>
        <begin position="98"/>
        <end position="125"/>
    </location>
</feature>
<dbReference type="KEGG" id="bman:114249167"/>
<dbReference type="GO" id="GO:0000978">
    <property type="term" value="F:RNA polymerase II cis-regulatory region sequence-specific DNA binding"/>
    <property type="evidence" value="ECO:0007669"/>
    <property type="project" value="TreeGrafter"/>
</dbReference>
<dbReference type="Proteomes" id="UP000504629">
    <property type="component" value="Unplaced"/>
</dbReference>
<dbReference type="InterPro" id="IPR013087">
    <property type="entry name" value="Znf_C2H2_type"/>
</dbReference>
<keyword evidence="4" id="KW-0862">Zinc</keyword>
<dbReference type="SUPFAM" id="SSF57667">
    <property type="entry name" value="beta-beta-alpha zinc fingers"/>
    <property type="match status" value="5"/>
</dbReference>
<feature type="domain" description="C2H2-type" evidence="6">
    <location>
        <begin position="178"/>
        <end position="205"/>
    </location>
</feature>
<feature type="domain" description="C2H2-type" evidence="6">
    <location>
        <begin position="126"/>
        <end position="148"/>
    </location>
</feature>
<dbReference type="PANTHER" id="PTHR23226:SF385">
    <property type="entry name" value="IP01388P"/>
    <property type="match status" value="1"/>
</dbReference>
<accession>A0A6J2K824</accession>
<evidence type="ECO:0000256" key="3">
    <source>
        <dbReference type="ARBA" id="ARBA00022771"/>
    </source>
</evidence>
<feature type="domain" description="C2H2-type" evidence="6">
    <location>
        <begin position="208"/>
        <end position="233"/>
    </location>
</feature>
<dbReference type="GeneID" id="114249167"/>
<dbReference type="OrthoDB" id="2687452at2759"/>
<dbReference type="PROSITE" id="PS50157">
    <property type="entry name" value="ZINC_FINGER_C2H2_2"/>
    <property type="match status" value="8"/>
</dbReference>
<feature type="domain" description="C2H2-type" evidence="6">
    <location>
        <begin position="36"/>
        <end position="64"/>
    </location>
</feature>
<dbReference type="PANTHER" id="PTHR23226">
    <property type="entry name" value="ZINC FINGER AND SCAN DOMAIN-CONTAINING"/>
    <property type="match status" value="1"/>
</dbReference>
<evidence type="ECO:0000256" key="1">
    <source>
        <dbReference type="ARBA" id="ARBA00022723"/>
    </source>
</evidence>
<dbReference type="GO" id="GO:0008270">
    <property type="term" value="F:zinc ion binding"/>
    <property type="evidence" value="ECO:0007669"/>
    <property type="project" value="UniProtKB-KW"/>
</dbReference>
<reference evidence="8" key="1">
    <citation type="submission" date="2025-08" db="UniProtKB">
        <authorList>
            <consortium name="RefSeq"/>
        </authorList>
    </citation>
    <scope>IDENTIFICATION</scope>
    <source>
        <tissue evidence="8">Silk gland</tissue>
    </source>
</reference>
<gene>
    <name evidence="8" type="primary">LOC114249167</name>
</gene>
<name>A0A6J2K824_BOMMA</name>
<dbReference type="Pfam" id="PF00096">
    <property type="entry name" value="zf-C2H2"/>
    <property type="match status" value="2"/>
</dbReference>
<keyword evidence="2" id="KW-0677">Repeat</keyword>
<organism evidence="7 8">
    <name type="scientific">Bombyx mandarina</name>
    <name type="common">Wild silk moth</name>
    <name type="synonym">Wild silkworm</name>
    <dbReference type="NCBI Taxonomy" id="7092"/>
    <lineage>
        <taxon>Eukaryota</taxon>
        <taxon>Metazoa</taxon>
        <taxon>Ecdysozoa</taxon>
        <taxon>Arthropoda</taxon>
        <taxon>Hexapoda</taxon>
        <taxon>Insecta</taxon>
        <taxon>Pterygota</taxon>
        <taxon>Neoptera</taxon>
        <taxon>Endopterygota</taxon>
        <taxon>Lepidoptera</taxon>
        <taxon>Glossata</taxon>
        <taxon>Ditrysia</taxon>
        <taxon>Bombycoidea</taxon>
        <taxon>Bombycidae</taxon>
        <taxon>Bombycinae</taxon>
        <taxon>Bombyx</taxon>
    </lineage>
</organism>
<keyword evidence="1" id="KW-0479">Metal-binding</keyword>
<sequence>MDKKVHKCTFNGCTTAFSRPFRLTQHLLTHVNVRAFRCTKCSKTYTTKSHLIRHDNTVHLKIKTDVIYSCPECMQVFANRQNLKRHMQKKHIQGINNYCCEHCKKYFRKINQLRSHMYQHTGIKSFKCNKCFKEFITHYEKRKHMRCHKIYICEECKKQFDKYNDFQKHKKEHDTKEYCCDKCGVSFKERILIVRHLKKHSQSNNRHFPCPHKNCGRTYSRNSNLKQHILTKHEQITHDCHICNTRLCSKAKLNNHLKLHNKPITEVVSVRANTKAAGRKTRKDMGVPRKSIALKLAGFEEQNEIKSAIPYLAETCMT</sequence>
<evidence type="ECO:0000259" key="6">
    <source>
        <dbReference type="PROSITE" id="PS50157"/>
    </source>
</evidence>
<proteinExistence type="predicted"/>